<feature type="transmembrane region" description="Helical" evidence="6">
    <location>
        <begin position="264"/>
        <end position="288"/>
    </location>
</feature>
<comment type="caution">
    <text evidence="8">The sequence shown here is derived from an EMBL/GenBank/DDBJ whole genome shotgun (WGS) entry which is preliminary data.</text>
</comment>
<dbReference type="InterPro" id="IPR051449">
    <property type="entry name" value="ABC-2_transporter_component"/>
</dbReference>
<dbReference type="AlphaFoldDB" id="A0A2W5QBW8"/>
<dbReference type="PANTHER" id="PTHR30294">
    <property type="entry name" value="MEMBRANE COMPONENT OF ABC TRANSPORTER YHHJ-RELATED"/>
    <property type="match status" value="1"/>
</dbReference>
<feature type="transmembrane region" description="Helical" evidence="6">
    <location>
        <begin position="26"/>
        <end position="48"/>
    </location>
</feature>
<dbReference type="Gene3D" id="3.40.1710.10">
    <property type="entry name" value="abc type-2 transporter like domain"/>
    <property type="match status" value="1"/>
</dbReference>
<reference evidence="8 9" key="1">
    <citation type="submission" date="2017-08" db="EMBL/GenBank/DDBJ databases">
        <title>Infants hospitalized years apart are colonized by the same room-sourced microbial strains.</title>
        <authorList>
            <person name="Brooks B."/>
            <person name="Olm M.R."/>
            <person name="Firek B.A."/>
            <person name="Baker R."/>
            <person name="Thomas B.C."/>
            <person name="Morowitz M.J."/>
            <person name="Banfield J.F."/>
        </authorList>
    </citation>
    <scope>NUCLEOTIDE SEQUENCE [LARGE SCALE GENOMIC DNA]</scope>
    <source>
        <strain evidence="8">S2_005_002_R2_33</strain>
    </source>
</reference>
<gene>
    <name evidence="8" type="ORF">DI555_09945</name>
</gene>
<dbReference type="EMBL" id="QFPX01000007">
    <property type="protein sequence ID" value="PZQ54987.1"/>
    <property type="molecule type" value="Genomic_DNA"/>
</dbReference>
<evidence type="ECO:0000256" key="3">
    <source>
        <dbReference type="ARBA" id="ARBA00022692"/>
    </source>
</evidence>
<organism evidence="8 9">
    <name type="scientific">Novosphingobium pentaromativorans</name>
    <dbReference type="NCBI Taxonomy" id="205844"/>
    <lineage>
        <taxon>Bacteria</taxon>
        <taxon>Pseudomonadati</taxon>
        <taxon>Pseudomonadota</taxon>
        <taxon>Alphaproteobacteria</taxon>
        <taxon>Sphingomonadales</taxon>
        <taxon>Sphingomonadaceae</taxon>
        <taxon>Novosphingobium</taxon>
    </lineage>
</organism>
<feature type="domain" description="ABC-2 type transporter transmembrane" evidence="7">
    <location>
        <begin position="26"/>
        <end position="371"/>
    </location>
</feature>
<keyword evidence="3 6" id="KW-0812">Transmembrane</keyword>
<evidence type="ECO:0000313" key="9">
    <source>
        <dbReference type="Proteomes" id="UP000249082"/>
    </source>
</evidence>
<feature type="transmembrane region" description="Helical" evidence="6">
    <location>
        <begin position="295"/>
        <end position="313"/>
    </location>
</feature>
<comment type="subcellular location">
    <subcellularLocation>
        <location evidence="1">Cell membrane</location>
        <topology evidence="1">Multi-pass membrane protein</topology>
    </subcellularLocation>
</comment>
<accession>A0A2W5QBW8</accession>
<evidence type="ECO:0000259" key="7">
    <source>
        <dbReference type="Pfam" id="PF12698"/>
    </source>
</evidence>
<evidence type="ECO:0000313" key="8">
    <source>
        <dbReference type="EMBL" id="PZQ54987.1"/>
    </source>
</evidence>
<protein>
    <submittedName>
        <fullName evidence="8">ABC transporter permease</fullName>
    </submittedName>
</protein>
<evidence type="ECO:0000256" key="1">
    <source>
        <dbReference type="ARBA" id="ARBA00004651"/>
    </source>
</evidence>
<keyword evidence="5 6" id="KW-0472">Membrane</keyword>
<proteinExistence type="predicted"/>
<evidence type="ECO:0000256" key="6">
    <source>
        <dbReference type="SAM" id="Phobius"/>
    </source>
</evidence>
<feature type="transmembrane region" description="Helical" evidence="6">
    <location>
        <begin position="353"/>
        <end position="374"/>
    </location>
</feature>
<evidence type="ECO:0000256" key="5">
    <source>
        <dbReference type="ARBA" id="ARBA00023136"/>
    </source>
</evidence>
<dbReference type="InterPro" id="IPR013525">
    <property type="entry name" value="ABC2_TM"/>
</dbReference>
<evidence type="ECO:0000256" key="2">
    <source>
        <dbReference type="ARBA" id="ARBA00022475"/>
    </source>
</evidence>
<evidence type="ECO:0000256" key="4">
    <source>
        <dbReference type="ARBA" id="ARBA00022989"/>
    </source>
</evidence>
<feature type="transmembrane region" description="Helical" evidence="6">
    <location>
        <begin position="228"/>
        <end position="252"/>
    </location>
</feature>
<dbReference type="GO" id="GO:0005886">
    <property type="term" value="C:plasma membrane"/>
    <property type="evidence" value="ECO:0007669"/>
    <property type="project" value="UniProtKB-SubCell"/>
</dbReference>
<keyword evidence="4 6" id="KW-1133">Transmembrane helix</keyword>
<dbReference type="Pfam" id="PF12698">
    <property type="entry name" value="ABC2_membrane_3"/>
    <property type="match status" value="1"/>
</dbReference>
<name>A0A2W5QBW8_9SPHN</name>
<keyword evidence="2" id="KW-1003">Cell membrane</keyword>
<dbReference type="Proteomes" id="UP000249082">
    <property type="component" value="Unassembled WGS sequence"/>
</dbReference>
<dbReference type="PANTHER" id="PTHR30294:SF47">
    <property type="entry name" value="INNER MEMBRANE TRANSPORT PERMEASE YHHJ"/>
    <property type="match status" value="1"/>
</dbReference>
<dbReference type="GO" id="GO:0140359">
    <property type="term" value="F:ABC-type transporter activity"/>
    <property type="evidence" value="ECO:0007669"/>
    <property type="project" value="InterPro"/>
</dbReference>
<sequence>MIVLRPGFRAALQRETAHLRQGGWDLAMITLFPAAAILIVAAMLIAGVPRALPIAVLDEDNGTLSRAIVRAVGASPAVSITERPRSMPEAERLARAGRVWAILLIPRGVSEGLERTSTPAIQIFYNASFLTIGSSAASGIQSAVSAVLAERGLDAARARGLPAIRIRPPIVQATVLFNPQTSFEWYLQALIHPAVLHLLTGCVAVMAMGRELQGRSLARWKAETGGGLPALAGKLLPHVAAISIWGVVWMIWLTGIRGWTMNGSLLLTLAAQALLFAGTAAISVLLVVAVRKASFAFSATALYAGSALAYSGGTLPLDGGSGFARGWSEALSFTHYLRLQMDQFLGAPVVVSLPQVGVLGLYLVVPLALAMLLLRREEQAE</sequence>